<gene>
    <name evidence="2" type="ORF">LAFE_0G13872G</name>
</gene>
<keyword evidence="3" id="KW-1185">Reference proteome</keyword>
<evidence type="ECO:0000313" key="3">
    <source>
        <dbReference type="Proteomes" id="UP000190831"/>
    </source>
</evidence>
<organism evidence="2 3">
    <name type="scientific">Lachancea fermentati</name>
    <name type="common">Zygosaccharomyces fermentati</name>
    <dbReference type="NCBI Taxonomy" id="4955"/>
    <lineage>
        <taxon>Eukaryota</taxon>
        <taxon>Fungi</taxon>
        <taxon>Dikarya</taxon>
        <taxon>Ascomycota</taxon>
        <taxon>Saccharomycotina</taxon>
        <taxon>Saccharomycetes</taxon>
        <taxon>Saccharomycetales</taxon>
        <taxon>Saccharomycetaceae</taxon>
        <taxon>Lachancea</taxon>
    </lineage>
</organism>
<feature type="region of interest" description="Disordered" evidence="1">
    <location>
        <begin position="236"/>
        <end position="273"/>
    </location>
</feature>
<feature type="region of interest" description="Disordered" evidence="1">
    <location>
        <begin position="1"/>
        <end position="57"/>
    </location>
</feature>
<evidence type="ECO:0000313" key="2">
    <source>
        <dbReference type="EMBL" id="SCW03592.1"/>
    </source>
</evidence>
<sequence length="273" mass="29962">MELRRSSRLKTHATDHDQSEAPEEPENPAGEPVARTQLRKRRRTGAGANSTAAAPSINTRAKMLGRPPYGVCGSDLTTQGPMGGDTSTLACDVGVVNACRDKLLVLTEKTTSGHDVALSTIISQAEGLAVSLLKLQAEDQLDQQTLLQQIKLQVQSSGKTMNDSDVVLTQTLGNSNLREEAVMKFVAQLHGIDMQDVADIAVPRDKNSDRPSTKRNDFQLINNRINRMLVRERDISLHWPDKRRKPPKKSKSTASSPLPTERLDTFDDVALFS</sequence>
<feature type="compositionally biased region" description="Basic residues" evidence="1">
    <location>
        <begin position="241"/>
        <end position="251"/>
    </location>
</feature>
<dbReference type="OMA" id="KTHATDH"/>
<name>A0A1G4MIK9_LACFM</name>
<reference evidence="2 3" key="1">
    <citation type="submission" date="2016-03" db="EMBL/GenBank/DDBJ databases">
        <authorList>
            <person name="Devillers H."/>
        </authorList>
    </citation>
    <scope>NUCLEOTIDE SEQUENCE [LARGE SCALE GENOMIC DNA]</scope>
    <source>
        <strain evidence="2">CBS 6772</strain>
    </source>
</reference>
<dbReference type="AlphaFoldDB" id="A0A1G4MIK9"/>
<dbReference type="Proteomes" id="UP000190831">
    <property type="component" value="Chromosome G"/>
</dbReference>
<feature type="compositionally biased region" description="Basic residues" evidence="1">
    <location>
        <begin position="1"/>
        <end position="11"/>
    </location>
</feature>
<proteinExistence type="predicted"/>
<dbReference type="OrthoDB" id="4036058at2759"/>
<feature type="compositionally biased region" description="Polar residues" evidence="1">
    <location>
        <begin position="47"/>
        <end position="57"/>
    </location>
</feature>
<dbReference type="EMBL" id="LT598486">
    <property type="protein sequence ID" value="SCW03592.1"/>
    <property type="molecule type" value="Genomic_DNA"/>
</dbReference>
<accession>A0A1G4MIK9</accession>
<protein>
    <submittedName>
        <fullName evidence="2">LAFE_0G13872g1_1</fullName>
    </submittedName>
</protein>
<evidence type="ECO:0000256" key="1">
    <source>
        <dbReference type="SAM" id="MobiDB-lite"/>
    </source>
</evidence>